<dbReference type="GO" id="GO:0004462">
    <property type="term" value="F:lactoylglutathione lyase activity"/>
    <property type="evidence" value="ECO:0007669"/>
    <property type="project" value="TreeGrafter"/>
</dbReference>
<proteinExistence type="predicted"/>
<evidence type="ECO:0000313" key="3">
    <source>
        <dbReference type="Proteomes" id="UP000732619"/>
    </source>
</evidence>
<comment type="caution">
    <text evidence="2">The sequence shown here is derived from an EMBL/GenBank/DDBJ whole genome shotgun (WGS) entry which is preliminary data.</text>
</comment>
<dbReference type="EMBL" id="SUTG01000014">
    <property type="protein sequence ID" value="MBE6512333.1"/>
    <property type="molecule type" value="Genomic_DNA"/>
</dbReference>
<dbReference type="InterPro" id="IPR004360">
    <property type="entry name" value="Glyas_Fos-R_dOase_dom"/>
</dbReference>
<dbReference type="Pfam" id="PF00903">
    <property type="entry name" value="Glyoxalase"/>
    <property type="match status" value="1"/>
</dbReference>
<protein>
    <submittedName>
        <fullName evidence="2">Lactoylglutathione lyase</fullName>
    </submittedName>
</protein>
<gene>
    <name evidence="2" type="ORF">E7Z75_04185</name>
</gene>
<dbReference type="PANTHER" id="PTHR46036">
    <property type="entry name" value="LACTOYLGLUTATHIONE LYASE"/>
    <property type="match status" value="1"/>
</dbReference>
<dbReference type="AlphaFoldDB" id="A0A8T3VMJ9"/>
<feature type="domain" description="VOC" evidence="1">
    <location>
        <begin position="5"/>
        <end position="128"/>
    </location>
</feature>
<sequence>MVNCMMIHEMIRVFDLERSLKFYDEALGMKENRRVDKPEGKFTLVYLTDGQSHFELELTYNYDPEVPYEIGSGYGHLAVLVEDIEAVRQEHINAGYEVGPLKSLYDDGSEKYYFLTDPDGYKIEVMERT</sequence>
<evidence type="ECO:0000313" key="2">
    <source>
        <dbReference type="EMBL" id="MBE6512333.1"/>
    </source>
</evidence>
<dbReference type="GO" id="GO:0005737">
    <property type="term" value="C:cytoplasm"/>
    <property type="evidence" value="ECO:0007669"/>
    <property type="project" value="TreeGrafter"/>
</dbReference>
<keyword evidence="2" id="KW-0456">Lyase</keyword>
<dbReference type="PROSITE" id="PS51819">
    <property type="entry name" value="VOC"/>
    <property type="match status" value="1"/>
</dbReference>
<evidence type="ECO:0000259" key="1">
    <source>
        <dbReference type="PROSITE" id="PS51819"/>
    </source>
</evidence>
<dbReference type="GO" id="GO:0019243">
    <property type="term" value="P:methylglyoxal catabolic process to D-lactate via S-lactoyl-glutathione"/>
    <property type="evidence" value="ECO:0007669"/>
    <property type="project" value="TreeGrafter"/>
</dbReference>
<dbReference type="PANTHER" id="PTHR46036:SF5">
    <property type="entry name" value="LACTOYLGLUTATHIONE LYASE"/>
    <property type="match status" value="1"/>
</dbReference>
<dbReference type="Gene3D" id="3.10.180.10">
    <property type="entry name" value="2,3-Dihydroxybiphenyl 1,2-Dioxygenase, domain 1"/>
    <property type="match status" value="1"/>
</dbReference>
<reference evidence="2" key="1">
    <citation type="submission" date="2019-04" db="EMBL/GenBank/DDBJ databases">
        <title>Evolution of Biomass-Degrading Anaerobic Consortia Revealed by Metagenomics.</title>
        <authorList>
            <person name="Peng X."/>
        </authorList>
    </citation>
    <scope>NUCLEOTIDE SEQUENCE</scope>
    <source>
        <strain evidence="2">SIG14</strain>
    </source>
</reference>
<dbReference type="InterPro" id="IPR029068">
    <property type="entry name" value="Glyas_Bleomycin-R_OHBP_Dase"/>
</dbReference>
<organism evidence="2 3">
    <name type="scientific">Methanobrevibacter olleyae</name>
    <dbReference type="NCBI Taxonomy" id="294671"/>
    <lineage>
        <taxon>Archaea</taxon>
        <taxon>Methanobacteriati</taxon>
        <taxon>Methanobacteriota</taxon>
        <taxon>Methanomada group</taxon>
        <taxon>Methanobacteria</taxon>
        <taxon>Methanobacteriales</taxon>
        <taxon>Methanobacteriaceae</taxon>
        <taxon>Methanobrevibacter</taxon>
    </lineage>
</organism>
<name>A0A8T3VMJ9_METOL</name>
<dbReference type="InterPro" id="IPR037523">
    <property type="entry name" value="VOC_core"/>
</dbReference>
<dbReference type="SUPFAM" id="SSF54593">
    <property type="entry name" value="Glyoxalase/Bleomycin resistance protein/Dihydroxybiphenyl dioxygenase"/>
    <property type="match status" value="1"/>
</dbReference>
<dbReference type="Proteomes" id="UP000732619">
    <property type="component" value="Unassembled WGS sequence"/>
</dbReference>
<accession>A0A8T3VMJ9</accession>